<name>A0A0F9FKK0_9ZZZZ</name>
<reference evidence="1" key="1">
    <citation type="journal article" date="2015" name="Nature">
        <title>Complex archaea that bridge the gap between prokaryotes and eukaryotes.</title>
        <authorList>
            <person name="Spang A."/>
            <person name="Saw J.H."/>
            <person name="Jorgensen S.L."/>
            <person name="Zaremba-Niedzwiedzka K."/>
            <person name="Martijn J."/>
            <person name="Lind A.E."/>
            <person name="van Eijk R."/>
            <person name="Schleper C."/>
            <person name="Guy L."/>
            <person name="Ettema T.J."/>
        </authorList>
    </citation>
    <scope>NUCLEOTIDE SEQUENCE</scope>
</reference>
<organism evidence="1">
    <name type="scientific">marine sediment metagenome</name>
    <dbReference type="NCBI Taxonomy" id="412755"/>
    <lineage>
        <taxon>unclassified sequences</taxon>
        <taxon>metagenomes</taxon>
        <taxon>ecological metagenomes</taxon>
    </lineage>
</organism>
<comment type="caution">
    <text evidence="1">The sequence shown here is derived from an EMBL/GenBank/DDBJ whole genome shotgun (WGS) entry which is preliminary data.</text>
</comment>
<dbReference type="EMBL" id="LAZR01023290">
    <property type="protein sequence ID" value="KKL79016.1"/>
    <property type="molecule type" value="Genomic_DNA"/>
</dbReference>
<accession>A0A0F9FKK0</accession>
<dbReference type="Gene3D" id="3.40.50.1820">
    <property type="entry name" value="alpha/beta hydrolase"/>
    <property type="match status" value="1"/>
</dbReference>
<dbReference type="GO" id="GO:0052689">
    <property type="term" value="F:carboxylic ester hydrolase activity"/>
    <property type="evidence" value="ECO:0007669"/>
    <property type="project" value="TreeGrafter"/>
</dbReference>
<evidence type="ECO:0000313" key="1">
    <source>
        <dbReference type="EMBL" id="KKL79016.1"/>
    </source>
</evidence>
<dbReference type="SUPFAM" id="SSF53474">
    <property type="entry name" value="alpha/beta-Hydrolases"/>
    <property type="match status" value="1"/>
</dbReference>
<gene>
    <name evidence="1" type="ORF">LCGC14_2019080</name>
</gene>
<sequence>GLMGEEILYLQGELILRVGGASDEAIAKNRFLQEQMFTVLKEERDDAVAEKRLRTILEDVISELELSEKEKEIAEASAEAEIKWVLSPWFRHFLTYDPKPTLMKVKCPVLAINGQKDVQVPPKENLAAIEEALKLAGNKNYTVKELSSLNHLFQTAQTGAISEYARIEETISPTALKIISDWILEQTEDRSVSDCDCKPSPH</sequence>
<feature type="non-terminal residue" evidence="1">
    <location>
        <position position="1"/>
    </location>
</feature>
<protein>
    <recommendedName>
        <fullName evidence="2">Peptidase S9 prolyl oligopeptidase catalytic domain-containing protein</fullName>
    </recommendedName>
</protein>
<proteinExistence type="predicted"/>
<evidence type="ECO:0008006" key="2">
    <source>
        <dbReference type="Google" id="ProtNLM"/>
    </source>
</evidence>
<dbReference type="InterPro" id="IPR029058">
    <property type="entry name" value="AB_hydrolase_fold"/>
</dbReference>
<dbReference type="AlphaFoldDB" id="A0A0F9FKK0"/>
<dbReference type="InterPro" id="IPR053145">
    <property type="entry name" value="AB_hydrolase_Est10"/>
</dbReference>
<dbReference type="PANTHER" id="PTHR43265:SF1">
    <property type="entry name" value="ESTERASE ESTD"/>
    <property type="match status" value="1"/>
</dbReference>
<dbReference type="PANTHER" id="PTHR43265">
    <property type="entry name" value="ESTERASE ESTD"/>
    <property type="match status" value="1"/>
</dbReference>